<dbReference type="AlphaFoldDB" id="A0A0G4NGI4"/>
<reference evidence="3" key="1">
    <citation type="submission" date="2015-05" db="EMBL/GenBank/DDBJ databases">
        <authorList>
            <person name="Fogelqvist Johan"/>
        </authorList>
    </citation>
    <scope>NUCLEOTIDE SEQUENCE [LARGE SCALE GENOMIC DNA]</scope>
</reference>
<protein>
    <submittedName>
        <fullName evidence="2">Uncharacterized protein</fullName>
    </submittedName>
</protein>
<dbReference type="EMBL" id="CVQI01035050">
    <property type="protein sequence ID" value="CRK45671.1"/>
    <property type="molecule type" value="Genomic_DNA"/>
</dbReference>
<sequence>EPPVPPVAADGDGVRRRGPRPAGAPLPPRPGLHPRHGVRRQAAPRDEPRHHADGRLGRRRGRRQR</sequence>
<organism evidence="2 3">
    <name type="scientific">Verticillium longisporum</name>
    <name type="common">Verticillium dahliae var. longisporum</name>
    <dbReference type="NCBI Taxonomy" id="100787"/>
    <lineage>
        <taxon>Eukaryota</taxon>
        <taxon>Fungi</taxon>
        <taxon>Dikarya</taxon>
        <taxon>Ascomycota</taxon>
        <taxon>Pezizomycotina</taxon>
        <taxon>Sordariomycetes</taxon>
        <taxon>Hypocreomycetidae</taxon>
        <taxon>Glomerellales</taxon>
        <taxon>Plectosphaerellaceae</taxon>
        <taxon>Verticillium</taxon>
    </lineage>
</organism>
<name>A0A0G4NGI4_VERLO</name>
<dbReference type="Proteomes" id="UP000045706">
    <property type="component" value="Unassembled WGS sequence"/>
</dbReference>
<evidence type="ECO:0000256" key="1">
    <source>
        <dbReference type="SAM" id="MobiDB-lite"/>
    </source>
</evidence>
<accession>A0A0G4NGI4</accession>
<feature type="compositionally biased region" description="Pro residues" evidence="1">
    <location>
        <begin position="22"/>
        <end position="31"/>
    </location>
</feature>
<feature type="compositionally biased region" description="Basic and acidic residues" evidence="1">
    <location>
        <begin position="43"/>
        <end position="56"/>
    </location>
</feature>
<feature type="non-terminal residue" evidence="2">
    <location>
        <position position="1"/>
    </location>
</feature>
<evidence type="ECO:0000313" key="2">
    <source>
        <dbReference type="EMBL" id="CRK45671.1"/>
    </source>
</evidence>
<gene>
    <name evidence="2" type="ORF">BN1723_001014</name>
</gene>
<feature type="region of interest" description="Disordered" evidence="1">
    <location>
        <begin position="1"/>
        <end position="65"/>
    </location>
</feature>
<proteinExistence type="predicted"/>
<evidence type="ECO:0000313" key="3">
    <source>
        <dbReference type="Proteomes" id="UP000045706"/>
    </source>
</evidence>